<organism evidence="1 2">
    <name type="scientific">Kingdonia uniflora</name>
    <dbReference type="NCBI Taxonomy" id="39325"/>
    <lineage>
        <taxon>Eukaryota</taxon>
        <taxon>Viridiplantae</taxon>
        <taxon>Streptophyta</taxon>
        <taxon>Embryophyta</taxon>
        <taxon>Tracheophyta</taxon>
        <taxon>Spermatophyta</taxon>
        <taxon>Magnoliopsida</taxon>
        <taxon>Ranunculales</taxon>
        <taxon>Circaeasteraceae</taxon>
        <taxon>Kingdonia</taxon>
    </lineage>
</organism>
<keyword evidence="2" id="KW-1185">Reference proteome</keyword>
<gene>
    <name evidence="1" type="ORF">GIB67_043065</name>
</gene>
<comment type="caution">
    <text evidence="1">The sequence shown here is derived from an EMBL/GenBank/DDBJ whole genome shotgun (WGS) entry which is preliminary data.</text>
</comment>
<dbReference type="Proteomes" id="UP000541444">
    <property type="component" value="Unassembled WGS sequence"/>
</dbReference>
<evidence type="ECO:0000313" key="1">
    <source>
        <dbReference type="EMBL" id="KAF6151658.1"/>
    </source>
</evidence>
<evidence type="ECO:0000313" key="2">
    <source>
        <dbReference type="Proteomes" id="UP000541444"/>
    </source>
</evidence>
<protein>
    <submittedName>
        <fullName evidence="1">Uncharacterized protein</fullName>
    </submittedName>
</protein>
<sequence length="267" mass="31122">MRKVSSLNSVEFLQLPKLKIKEGFEFEKGYLSNLIESRLIASRKIFMGEEENLNVDDNYEGSGLDECPLCGVDIMGLSEEQRYTHTINCLDRDDFQKVIDPITNKFVPPYQVVNIFPILEIYSALDLMLSDRERRLYMHLMSLEKPTRMKILEIEMFHKNKGFVPSRVQPGTEMNKLGSGRRKGPIRNHVENGKMVKASRMVLQERIASKIQRLKLKYFGDQSLENPTPIPVPTKYQGMSENKVVEEKEEFYCRWRLYHIVLTGTQH</sequence>
<proteinExistence type="predicted"/>
<accession>A0A7J7MA77</accession>
<name>A0A7J7MA77_9MAGN</name>
<dbReference type="EMBL" id="JACGCM010001664">
    <property type="protein sequence ID" value="KAF6151658.1"/>
    <property type="molecule type" value="Genomic_DNA"/>
</dbReference>
<dbReference type="AlphaFoldDB" id="A0A7J7MA77"/>
<reference evidence="1 2" key="1">
    <citation type="journal article" date="2020" name="IScience">
        <title>Genome Sequencing of the Endangered Kingdonia uniflora (Circaeasteraceae, Ranunculales) Reveals Potential Mechanisms of Evolutionary Specialization.</title>
        <authorList>
            <person name="Sun Y."/>
            <person name="Deng T."/>
            <person name="Zhang A."/>
            <person name="Moore M.J."/>
            <person name="Landis J.B."/>
            <person name="Lin N."/>
            <person name="Zhang H."/>
            <person name="Zhang X."/>
            <person name="Huang J."/>
            <person name="Zhang X."/>
            <person name="Sun H."/>
            <person name="Wang H."/>
        </authorList>
    </citation>
    <scope>NUCLEOTIDE SEQUENCE [LARGE SCALE GENOMIC DNA]</scope>
    <source>
        <strain evidence="1">TB1705</strain>
        <tissue evidence="1">Leaf</tissue>
    </source>
</reference>